<comment type="caution">
    <text evidence="1">The sequence shown here is derived from an EMBL/GenBank/DDBJ whole genome shotgun (WGS) entry which is preliminary data.</text>
</comment>
<reference evidence="1" key="2">
    <citation type="submission" date="2020-11" db="EMBL/GenBank/DDBJ databases">
        <authorList>
            <person name="McCartney M.A."/>
            <person name="Auch B."/>
            <person name="Kono T."/>
            <person name="Mallez S."/>
            <person name="Becker A."/>
            <person name="Gohl D.M."/>
            <person name="Silverstein K.A.T."/>
            <person name="Koren S."/>
            <person name="Bechman K.B."/>
            <person name="Herman A."/>
            <person name="Abrahante J.E."/>
            <person name="Garbe J."/>
        </authorList>
    </citation>
    <scope>NUCLEOTIDE SEQUENCE</scope>
    <source>
        <strain evidence="1">Duluth1</strain>
        <tissue evidence="1">Whole animal</tissue>
    </source>
</reference>
<organism evidence="1 2">
    <name type="scientific">Dreissena polymorpha</name>
    <name type="common">Zebra mussel</name>
    <name type="synonym">Mytilus polymorpha</name>
    <dbReference type="NCBI Taxonomy" id="45954"/>
    <lineage>
        <taxon>Eukaryota</taxon>
        <taxon>Metazoa</taxon>
        <taxon>Spiralia</taxon>
        <taxon>Lophotrochozoa</taxon>
        <taxon>Mollusca</taxon>
        <taxon>Bivalvia</taxon>
        <taxon>Autobranchia</taxon>
        <taxon>Heteroconchia</taxon>
        <taxon>Euheterodonta</taxon>
        <taxon>Imparidentia</taxon>
        <taxon>Neoheterodontei</taxon>
        <taxon>Myida</taxon>
        <taxon>Dreissenoidea</taxon>
        <taxon>Dreissenidae</taxon>
        <taxon>Dreissena</taxon>
    </lineage>
</organism>
<sequence length="144" mass="16262">MLVASRQSAGLPMYRSNTIHRGSTGDNRGVAVALLVSVWALVELRCNPGFFLVLSRLFLVLRLSLPVLPIDSRFIPEVFNILILSQWSRDCPWSFPVHAGCPRWSPGSSRQSPDHAQGLDRHHSETGPLERLIQLNTFLIRFKF</sequence>
<dbReference type="Proteomes" id="UP000828390">
    <property type="component" value="Unassembled WGS sequence"/>
</dbReference>
<dbReference type="EMBL" id="JAIWYP010000007">
    <property type="protein sequence ID" value="KAH3799284.1"/>
    <property type="molecule type" value="Genomic_DNA"/>
</dbReference>
<proteinExistence type="predicted"/>
<dbReference type="AlphaFoldDB" id="A0A9D4FHL6"/>
<accession>A0A9D4FHL6</accession>
<reference evidence="1" key="1">
    <citation type="journal article" date="2019" name="bioRxiv">
        <title>The Genome of the Zebra Mussel, Dreissena polymorpha: A Resource for Invasive Species Research.</title>
        <authorList>
            <person name="McCartney M.A."/>
            <person name="Auch B."/>
            <person name="Kono T."/>
            <person name="Mallez S."/>
            <person name="Zhang Y."/>
            <person name="Obille A."/>
            <person name="Becker A."/>
            <person name="Abrahante J.E."/>
            <person name="Garbe J."/>
            <person name="Badalamenti J.P."/>
            <person name="Herman A."/>
            <person name="Mangelson H."/>
            <person name="Liachko I."/>
            <person name="Sullivan S."/>
            <person name="Sone E.D."/>
            <person name="Koren S."/>
            <person name="Silverstein K.A.T."/>
            <person name="Beckman K.B."/>
            <person name="Gohl D.M."/>
        </authorList>
    </citation>
    <scope>NUCLEOTIDE SEQUENCE</scope>
    <source>
        <strain evidence="1">Duluth1</strain>
        <tissue evidence="1">Whole animal</tissue>
    </source>
</reference>
<protein>
    <submittedName>
        <fullName evidence="1">Uncharacterized protein</fullName>
    </submittedName>
</protein>
<evidence type="ECO:0000313" key="1">
    <source>
        <dbReference type="EMBL" id="KAH3799284.1"/>
    </source>
</evidence>
<name>A0A9D4FHL6_DREPO</name>
<keyword evidence="2" id="KW-1185">Reference proteome</keyword>
<gene>
    <name evidence="1" type="ORF">DPMN_152890</name>
</gene>
<evidence type="ECO:0000313" key="2">
    <source>
        <dbReference type="Proteomes" id="UP000828390"/>
    </source>
</evidence>